<keyword evidence="8 9" id="KW-0012">Acyltransferase</keyword>
<gene>
    <name evidence="11" type="ORF">C8Z91_34235</name>
</gene>
<proteinExistence type="inferred from homology"/>
<reference evidence="11 12" key="1">
    <citation type="submission" date="2018-03" db="EMBL/GenBank/DDBJ databases">
        <title>Genome sequence of Paenibacillus elgii strain AC13 an antimicrobial compound producing bacteria.</title>
        <authorList>
            <person name="Kurokawa A.S."/>
            <person name="Araujo J.F."/>
            <person name="Costa R.A."/>
            <person name="Ortega D.B."/>
            <person name="Pires A.S."/>
            <person name="Pappas G.J.Jr."/>
            <person name="Franco O.L."/>
            <person name="Barreto C."/>
            <person name="Magalhaes B.S."/>
            <person name="Kruger R.H."/>
        </authorList>
    </citation>
    <scope>NUCLEOTIDE SEQUENCE [LARGE SCALE GENOMIC DNA]</scope>
    <source>
        <strain evidence="11 12">AC13</strain>
    </source>
</reference>
<feature type="transmembrane region" description="Helical" evidence="10">
    <location>
        <begin position="33"/>
        <end position="56"/>
    </location>
</feature>
<evidence type="ECO:0000313" key="12">
    <source>
        <dbReference type="Proteomes" id="UP000244184"/>
    </source>
</evidence>
<dbReference type="PANTHER" id="PTHR13285:SF23">
    <property type="entry name" value="TEICHOIC ACID D-ALANYLTRANSFERASE"/>
    <property type="match status" value="1"/>
</dbReference>
<evidence type="ECO:0000256" key="6">
    <source>
        <dbReference type="ARBA" id="ARBA00022989"/>
    </source>
</evidence>
<organism evidence="11 12">
    <name type="scientific">Paenibacillus elgii</name>
    <dbReference type="NCBI Taxonomy" id="189691"/>
    <lineage>
        <taxon>Bacteria</taxon>
        <taxon>Bacillati</taxon>
        <taxon>Bacillota</taxon>
        <taxon>Bacilli</taxon>
        <taxon>Bacillales</taxon>
        <taxon>Paenibacillaceae</taxon>
        <taxon>Paenibacillus</taxon>
    </lineage>
</organism>
<evidence type="ECO:0000256" key="1">
    <source>
        <dbReference type="ARBA" id="ARBA00004651"/>
    </source>
</evidence>
<feature type="transmembrane region" description="Helical" evidence="10">
    <location>
        <begin position="6"/>
        <end position="26"/>
    </location>
</feature>
<name>A0A2T6FSP6_9BACL</name>
<feature type="transmembrane region" description="Helical" evidence="10">
    <location>
        <begin position="316"/>
        <end position="334"/>
    </location>
</feature>
<evidence type="ECO:0000256" key="7">
    <source>
        <dbReference type="ARBA" id="ARBA00023136"/>
    </source>
</evidence>
<feature type="transmembrane region" description="Helical" evidence="10">
    <location>
        <begin position="76"/>
        <end position="92"/>
    </location>
</feature>
<dbReference type="InterPro" id="IPR004299">
    <property type="entry name" value="MBOAT_fam"/>
</dbReference>
<evidence type="ECO:0000256" key="10">
    <source>
        <dbReference type="SAM" id="Phobius"/>
    </source>
</evidence>
<evidence type="ECO:0000313" key="11">
    <source>
        <dbReference type="EMBL" id="PUA34928.1"/>
    </source>
</evidence>
<keyword evidence="4 9" id="KW-0808">Transferase</keyword>
<dbReference type="AlphaFoldDB" id="A0A2T6FSP6"/>
<feature type="transmembrane region" description="Helical" evidence="10">
    <location>
        <begin position="293"/>
        <end position="310"/>
    </location>
</feature>
<comment type="similarity">
    <text evidence="2 9">Belongs to the membrane-bound acyltransferase family.</text>
</comment>
<feature type="transmembrane region" description="Helical" evidence="10">
    <location>
        <begin position="141"/>
        <end position="163"/>
    </location>
</feature>
<comment type="caution">
    <text evidence="11">The sequence shown here is derived from an EMBL/GenBank/DDBJ whole genome shotgun (WGS) entry which is preliminary data.</text>
</comment>
<dbReference type="Proteomes" id="UP000244184">
    <property type="component" value="Unassembled WGS sequence"/>
</dbReference>
<evidence type="ECO:0000256" key="3">
    <source>
        <dbReference type="ARBA" id="ARBA00022475"/>
    </source>
</evidence>
<evidence type="ECO:0000256" key="9">
    <source>
        <dbReference type="PIRNR" id="PIRNR016636"/>
    </source>
</evidence>
<dbReference type="InterPro" id="IPR024194">
    <property type="entry name" value="Ac/AlaTfrase_AlgI/DltB"/>
</dbReference>
<feature type="transmembrane region" description="Helical" evidence="10">
    <location>
        <begin position="346"/>
        <end position="365"/>
    </location>
</feature>
<keyword evidence="7 9" id="KW-0472">Membrane</keyword>
<dbReference type="Pfam" id="PF03062">
    <property type="entry name" value="MBOAT"/>
    <property type="match status" value="1"/>
</dbReference>
<keyword evidence="5 10" id="KW-0812">Transmembrane</keyword>
<evidence type="ECO:0000256" key="5">
    <source>
        <dbReference type="ARBA" id="ARBA00022692"/>
    </source>
</evidence>
<dbReference type="GO" id="GO:0016746">
    <property type="term" value="F:acyltransferase activity"/>
    <property type="evidence" value="ECO:0007669"/>
    <property type="project" value="UniProtKB-KW"/>
</dbReference>
<evidence type="ECO:0000256" key="4">
    <source>
        <dbReference type="ARBA" id="ARBA00022679"/>
    </source>
</evidence>
<keyword evidence="3 9" id="KW-1003">Cell membrane</keyword>
<protein>
    <submittedName>
        <fullName evidence="11">Acyltransferase</fullName>
    </submittedName>
</protein>
<dbReference type="EMBL" id="PYHP01000099">
    <property type="protein sequence ID" value="PUA34928.1"/>
    <property type="molecule type" value="Genomic_DNA"/>
</dbReference>
<keyword evidence="6 10" id="KW-1133">Transmembrane helix</keyword>
<dbReference type="InterPro" id="IPR051085">
    <property type="entry name" value="MB_O-acyltransferase"/>
</dbReference>
<dbReference type="GO" id="GO:0005886">
    <property type="term" value="C:plasma membrane"/>
    <property type="evidence" value="ECO:0007669"/>
    <property type="project" value="UniProtKB-SubCell"/>
</dbReference>
<feature type="transmembrane region" description="Helical" evidence="10">
    <location>
        <begin position="212"/>
        <end position="231"/>
    </location>
</feature>
<dbReference type="PIRSF" id="PIRSF016636">
    <property type="entry name" value="AlgI_DltB"/>
    <property type="match status" value="1"/>
</dbReference>
<feature type="transmembrane region" description="Helical" evidence="10">
    <location>
        <begin position="184"/>
        <end position="206"/>
    </location>
</feature>
<comment type="subcellular location">
    <subcellularLocation>
        <location evidence="1">Cell membrane</location>
        <topology evidence="1">Multi-pass membrane protein</topology>
    </subcellularLocation>
</comment>
<sequence length="386" mass="45554">MSFYLQMSSLLAITGMVLVLLLTRWWPQNKRILLVLFNLGFLLYFDIRVLYFYIIYTFINYLMLIFLCRTLTWRKTTFIFFIVLNLSAVCLFRMSHMGVTNLPLLNAIVTLGIMYNVLKVIDALYFAYFFGKDGQVKLLDYTNFLLFVPTFTSGPILKFRDFISDIKQPYQVTAEQFEAGTKRVILGLFKKVVVVVLMTDLLQYVLGKDVLYTQHSLFLMVWFYILIYMDFSGYSDIAVGFGRLMGYNIPENFKKPFHSLTLTQFWRNWHATLGDWFRDHIFIFFSRKTPSKLTAASLSIVVMLLMGLWHNFTWLFVLYGLYHGIIIALENLFGKTTVNRKRVSKLYFYFRWALTQGLIILAIIINMDDQTTILRIYRGLFNFPNW</sequence>
<evidence type="ECO:0000256" key="2">
    <source>
        <dbReference type="ARBA" id="ARBA00010323"/>
    </source>
</evidence>
<evidence type="ECO:0000256" key="8">
    <source>
        <dbReference type="ARBA" id="ARBA00023315"/>
    </source>
</evidence>
<dbReference type="RefSeq" id="WP_108535120.1">
    <property type="nucleotide sequence ID" value="NZ_PYHP01000099.1"/>
</dbReference>
<feature type="transmembrane region" description="Helical" evidence="10">
    <location>
        <begin position="104"/>
        <end position="129"/>
    </location>
</feature>
<accession>A0A2T6FSP6</accession>
<dbReference type="PANTHER" id="PTHR13285">
    <property type="entry name" value="ACYLTRANSFERASE"/>
    <property type="match status" value="1"/>
</dbReference>